<gene>
    <name evidence="1" type="ORF">QFZ34_001524</name>
</gene>
<accession>A0ABU0S6G4</accession>
<dbReference type="Gene3D" id="2.70.98.10">
    <property type="match status" value="1"/>
</dbReference>
<dbReference type="InterPro" id="IPR008183">
    <property type="entry name" value="Aldose_1/G6P_1-epimerase"/>
</dbReference>
<dbReference type="RefSeq" id="WP_307278762.1">
    <property type="nucleotide sequence ID" value="NZ_JAUSZT010000002.1"/>
</dbReference>
<dbReference type="SUPFAM" id="SSF74650">
    <property type="entry name" value="Galactose mutarotase-like"/>
    <property type="match status" value="1"/>
</dbReference>
<dbReference type="InterPro" id="IPR014718">
    <property type="entry name" value="GH-type_carb-bd"/>
</dbReference>
<dbReference type="CDD" id="cd09021">
    <property type="entry name" value="Aldose_epim_Ec_YphB"/>
    <property type="match status" value="1"/>
</dbReference>
<keyword evidence="1" id="KW-0413">Isomerase</keyword>
<organism evidence="1 2">
    <name type="scientific">Phyllobacterium ifriqiyense</name>
    <dbReference type="NCBI Taxonomy" id="314238"/>
    <lineage>
        <taxon>Bacteria</taxon>
        <taxon>Pseudomonadati</taxon>
        <taxon>Pseudomonadota</taxon>
        <taxon>Alphaproteobacteria</taxon>
        <taxon>Hyphomicrobiales</taxon>
        <taxon>Phyllobacteriaceae</taxon>
        <taxon>Phyllobacterium</taxon>
    </lineage>
</organism>
<dbReference type="EC" id="5.1.3.3" evidence="1"/>
<sequence>MPILTLSEGNLEARISTSGGTVLGFWLLQNEKRTALLREAKDDTATALQSGCYPLVPFGNRVKGNKFTFVGEEFKLEPNTDWDPHYLHGEGWLSTWNIVDTSPRAVTLRFSHRSNDTPYVYEAEQKFCLEKGGLTLSMSVTNKGEHALPFGLGWHPYFPMTPETTLLAPAERFWTELDGWLPGEAAEIPGDLDFRQPRKLPHRWVNNGFENWSGYAQITWPERNIRLTLKADSLFRHAFIFVSDTTFDPDFQRDYFCFEPMSHLADGHHQKSLGDLQVLHPGETLSGEISLRPELIG</sequence>
<keyword evidence="2" id="KW-1185">Reference proteome</keyword>
<name>A0ABU0S6G4_9HYPH</name>
<protein>
    <submittedName>
        <fullName evidence="1">Aldose 1-epimerase</fullName>
        <ecNumber evidence="1">5.1.3.3</ecNumber>
    </submittedName>
</protein>
<evidence type="ECO:0000313" key="2">
    <source>
        <dbReference type="Proteomes" id="UP001237780"/>
    </source>
</evidence>
<dbReference type="Proteomes" id="UP001237780">
    <property type="component" value="Unassembled WGS sequence"/>
</dbReference>
<evidence type="ECO:0000313" key="1">
    <source>
        <dbReference type="EMBL" id="MDQ0996347.1"/>
    </source>
</evidence>
<dbReference type="InterPro" id="IPR011013">
    <property type="entry name" value="Gal_mutarotase_sf_dom"/>
</dbReference>
<dbReference type="Pfam" id="PF01263">
    <property type="entry name" value="Aldose_epim"/>
    <property type="match status" value="1"/>
</dbReference>
<comment type="caution">
    <text evidence="1">The sequence shown here is derived from an EMBL/GenBank/DDBJ whole genome shotgun (WGS) entry which is preliminary data.</text>
</comment>
<proteinExistence type="predicted"/>
<reference evidence="1 2" key="1">
    <citation type="submission" date="2023-07" db="EMBL/GenBank/DDBJ databases">
        <title>Comparative genomics of wheat-associated soil bacteria to identify genetic determinants of phenazine resistance.</title>
        <authorList>
            <person name="Mouncey N."/>
        </authorList>
    </citation>
    <scope>NUCLEOTIDE SEQUENCE [LARGE SCALE GENOMIC DNA]</scope>
    <source>
        <strain evidence="1 2">W4I11</strain>
    </source>
</reference>
<dbReference type="GO" id="GO:0004034">
    <property type="term" value="F:aldose 1-epimerase activity"/>
    <property type="evidence" value="ECO:0007669"/>
    <property type="project" value="UniProtKB-EC"/>
</dbReference>
<dbReference type="EMBL" id="JAUSZT010000002">
    <property type="protein sequence ID" value="MDQ0996347.1"/>
    <property type="molecule type" value="Genomic_DNA"/>
</dbReference>